<dbReference type="Gene3D" id="3.30.50.10">
    <property type="entry name" value="Erythroid Transcription Factor GATA-1, subunit A"/>
    <property type="match status" value="2"/>
</dbReference>
<dbReference type="InterPro" id="IPR050234">
    <property type="entry name" value="Nuclear_hormone_rcpt_NR1"/>
</dbReference>
<evidence type="ECO:0000256" key="8">
    <source>
        <dbReference type="ARBA" id="ARBA00023242"/>
    </source>
</evidence>
<dbReference type="InterPro" id="IPR013088">
    <property type="entry name" value="Znf_NHR/GATA"/>
</dbReference>
<protein>
    <recommendedName>
        <fullName evidence="10">Nuclear receptor domain-containing protein</fullName>
    </recommendedName>
</protein>
<feature type="domain" description="Nuclear receptor" evidence="10">
    <location>
        <begin position="416"/>
        <end position="505"/>
    </location>
</feature>
<evidence type="ECO:0000256" key="1">
    <source>
        <dbReference type="ARBA" id="ARBA00022723"/>
    </source>
</evidence>
<proteinExistence type="predicted"/>
<evidence type="ECO:0000256" key="2">
    <source>
        <dbReference type="ARBA" id="ARBA00022771"/>
    </source>
</evidence>
<evidence type="ECO:0000313" key="11">
    <source>
        <dbReference type="EMBL" id="CAF1013493.1"/>
    </source>
</evidence>
<evidence type="ECO:0000313" key="12">
    <source>
        <dbReference type="Proteomes" id="UP000663852"/>
    </source>
</evidence>
<keyword evidence="1" id="KW-0479">Metal-binding</keyword>
<dbReference type="InterPro" id="IPR001628">
    <property type="entry name" value="Znf_hrmn_rcpt"/>
</dbReference>
<dbReference type="PROSITE" id="PS00031">
    <property type="entry name" value="NUCLEAR_REC_DBD_1"/>
    <property type="match status" value="2"/>
</dbReference>
<dbReference type="PROSITE" id="PS51030">
    <property type="entry name" value="NUCLEAR_REC_DBD_2"/>
    <property type="match status" value="2"/>
</dbReference>
<dbReference type="GO" id="GO:0000978">
    <property type="term" value="F:RNA polymerase II cis-regulatory region sequence-specific DNA binding"/>
    <property type="evidence" value="ECO:0007669"/>
    <property type="project" value="TreeGrafter"/>
</dbReference>
<dbReference type="GO" id="GO:0000122">
    <property type="term" value="P:negative regulation of transcription by RNA polymerase II"/>
    <property type="evidence" value="ECO:0007669"/>
    <property type="project" value="TreeGrafter"/>
</dbReference>
<dbReference type="GO" id="GO:0090575">
    <property type="term" value="C:RNA polymerase II transcription regulator complex"/>
    <property type="evidence" value="ECO:0007669"/>
    <property type="project" value="TreeGrafter"/>
</dbReference>
<dbReference type="SMART" id="SM00399">
    <property type="entry name" value="ZnF_C4"/>
    <property type="match status" value="2"/>
</dbReference>
<dbReference type="SUPFAM" id="SSF57716">
    <property type="entry name" value="Glucocorticoid receptor-like (DNA-binding domain)"/>
    <property type="match status" value="2"/>
</dbReference>
<dbReference type="GO" id="GO:0045944">
    <property type="term" value="P:positive regulation of transcription by RNA polymerase II"/>
    <property type="evidence" value="ECO:0007669"/>
    <property type="project" value="TreeGrafter"/>
</dbReference>
<feature type="coiled-coil region" evidence="9">
    <location>
        <begin position="109"/>
        <end position="136"/>
    </location>
</feature>
<accession>A0A814HRG2</accession>
<dbReference type="Proteomes" id="UP000663852">
    <property type="component" value="Unassembled WGS sequence"/>
</dbReference>
<dbReference type="EMBL" id="CAJNOJ010000065">
    <property type="protein sequence ID" value="CAF1013493.1"/>
    <property type="molecule type" value="Genomic_DNA"/>
</dbReference>
<dbReference type="PRINTS" id="PR00047">
    <property type="entry name" value="STROIDFINGER"/>
</dbReference>
<dbReference type="GO" id="GO:0030154">
    <property type="term" value="P:cell differentiation"/>
    <property type="evidence" value="ECO:0007669"/>
    <property type="project" value="TreeGrafter"/>
</dbReference>
<keyword evidence="3" id="KW-0862">Zinc</keyword>
<evidence type="ECO:0000256" key="9">
    <source>
        <dbReference type="SAM" id="Coils"/>
    </source>
</evidence>
<feature type="domain" description="Nuclear receptor" evidence="10">
    <location>
        <begin position="16"/>
        <end position="105"/>
    </location>
</feature>
<comment type="caution">
    <text evidence="11">The sequence shown here is derived from an EMBL/GenBank/DDBJ whole genome shotgun (WGS) entry which is preliminary data.</text>
</comment>
<evidence type="ECO:0000256" key="4">
    <source>
        <dbReference type="ARBA" id="ARBA00023015"/>
    </source>
</evidence>
<dbReference type="GO" id="GO:0008270">
    <property type="term" value="F:zinc ion binding"/>
    <property type="evidence" value="ECO:0007669"/>
    <property type="project" value="UniProtKB-KW"/>
</dbReference>
<keyword evidence="6" id="KW-0804">Transcription</keyword>
<evidence type="ECO:0000256" key="7">
    <source>
        <dbReference type="ARBA" id="ARBA00023170"/>
    </source>
</evidence>
<dbReference type="PANTHER" id="PTHR24082">
    <property type="entry name" value="NUCLEAR HORMONE RECEPTOR"/>
    <property type="match status" value="1"/>
</dbReference>
<dbReference type="AlphaFoldDB" id="A0A814HRG2"/>
<keyword evidence="8" id="KW-0539">Nucleus</keyword>
<evidence type="ECO:0000256" key="6">
    <source>
        <dbReference type="ARBA" id="ARBA00023163"/>
    </source>
</evidence>
<organism evidence="11 12">
    <name type="scientific">Adineta ricciae</name>
    <name type="common">Rotifer</name>
    <dbReference type="NCBI Taxonomy" id="249248"/>
    <lineage>
        <taxon>Eukaryota</taxon>
        <taxon>Metazoa</taxon>
        <taxon>Spiralia</taxon>
        <taxon>Gnathifera</taxon>
        <taxon>Rotifera</taxon>
        <taxon>Eurotatoria</taxon>
        <taxon>Bdelloidea</taxon>
        <taxon>Adinetida</taxon>
        <taxon>Adinetidae</taxon>
        <taxon>Adineta</taxon>
    </lineage>
</organism>
<dbReference type="Pfam" id="PF00105">
    <property type="entry name" value="zf-C4"/>
    <property type="match status" value="2"/>
</dbReference>
<keyword evidence="7" id="KW-0675">Receptor</keyword>
<evidence type="ECO:0000259" key="10">
    <source>
        <dbReference type="PROSITE" id="PS51030"/>
    </source>
</evidence>
<dbReference type="GO" id="GO:0004879">
    <property type="term" value="F:nuclear receptor activity"/>
    <property type="evidence" value="ECO:0007669"/>
    <property type="project" value="TreeGrafter"/>
</dbReference>
<evidence type="ECO:0000256" key="5">
    <source>
        <dbReference type="ARBA" id="ARBA00023125"/>
    </source>
</evidence>
<reference evidence="11" key="1">
    <citation type="submission" date="2021-02" db="EMBL/GenBank/DDBJ databases">
        <authorList>
            <person name="Nowell W R."/>
        </authorList>
    </citation>
    <scope>NUCLEOTIDE SEQUENCE</scope>
</reference>
<sequence>MTTSTHYCESRSPTSFRRCVVCGSKSIGINFGVQSCAPCKAFFRRNARRKELLELPCRHRDLSSLLENENEANGRSMRYLQIRRCSSCRLRRSFEMGMKEELVRTDEENERYRQMLDVNRRQRELLKKQLQEIKEISVPRSLCQVAQKGHIENYIINDIDLLAEIDWSHLSNISYAYDSCCVKSYVRQRTATIFNGTSSVSDNQSINIYPTVVTTSIVLSVSSFLKSLPAFYSLPRVIRNYLCKTNIRPLIFPNIYELQQCCYHEPWQAAVFKATWQLMCGPQLYPQFQQAELLASKSLVTDPIATRLFFIILFFSTPLHYHQDSATPTKVLKKKRPVTNTQNAYITLLWKYLSYRYDELPQKLLINNNLSTCIRQLVNEIMIFSDDTMANALTSKALESMTTSTHYCGSRSPTSFRRCVVCGSKSIGINFGVQSCAPCKAFFRRNARRKELLELPCRHRDLSSLLENENEANGRSMRYLQIRRCSSCRLRRSFEMGMKEELVRTDEENERYKQLVDINRQRRELLRQQLLEMKALPIPQCIFANAELSHEIDWTHLSNIVYAYNSCCIQTYVRQRTSVIFKDHASTKSDPQLNSVCPTSAAMSIVLSVSSFLKSLPAFYSLPRVIRNYLCKTNIRPLIFPNIHELQQCCYHEPWQMDVLEGTWRIMCGPQLYPQFQQAELLASKSLVTDPIAIRLFFIILFFSTPLHYHQDSATPTKVLKKKRPVTDTQNAYITLLWKYLSYRYGSMETVRIYTHLVHVYIKMQTVGFGIYTRLATQKNLMPTNETLNKLVAIDVHEVQIS</sequence>
<keyword evidence="2" id="KW-0863">Zinc-finger</keyword>
<evidence type="ECO:0000256" key="3">
    <source>
        <dbReference type="ARBA" id="ARBA00022833"/>
    </source>
</evidence>
<keyword evidence="9" id="KW-0175">Coiled coil</keyword>
<keyword evidence="4" id="KW-0805">Transcription regulation</keyword>
<dbReference type="PANTHER" id="PTHR24082:SF507">
    <property type="entry name" value="BILE ACID RECEPTOR-RELATED"/>
    <property type="match status" value="1"/>
</dbReference>
<keyword evidence="5" id="KW-0238">DNA-binding</keyword>
<gene>
    <name evidence="11" type="ORF">EDS130_LOCUS15520</name>
</gene>
<name>A0A814HRG2_ADIRI</name>